<evidence type="ECO:0000313" key="1">
    <source>
        <dbReference type="EMBL" id="EKC38468.1"/>
    </source>
</evidence>
<dbReference type="AlphaFoldDB" id="K1QXR7"/>
<organism evidence="1">
    <name type="scientific">Magallana gigas</name>
    <name type="common">Pacific oyster</name>
    <name type="synonym">Crassostrea gigas</name>
    <dbReference type="NCBI Taxonomy" id="29159"/>
    <lineage>
        <taxon>Eukaryota</taxon>
        <taxon>Metazoa</taxon>
        <taxon>Spiralia</taxon>
        <taxon>Lophotrochozoa</taxon>
        <taxon>Mollusca</taxon>
        <taxon>Bivalvia</taxon>
        <taxon>Autobranchia</taxon>
        <taxon>Pteriomorphia</taxon>
        <taxon>Ostreida</taxon>
        <taxon>Ostreoidea</taxon>
        <taxon>Ostreidae</taxon>
        <taxon>Magallana</taxon>
    </lineage>
</organism>
<protein>
    <submittedName>
        <fullName evidence="1">Uncharacterized protein</fullName>
    </submittedName>
</protein>
<name>K1QXR7_MAGGI</name>
<gene>
    <name evidence="1" type="ORF">CGI_10028085</name>
</gene>
<dbReference type="InParanoid" id="K1QXR7"/>
<accession>K1QXR7</accession>
<dbReference type="HOGENOM" id="CLU_2624421_0_0_1"/>
<sequence length="78" mass="9173">MPKRKKAEEFRKGFDTNQYQPWRADNLYQPRRPIRILANATIAEACGAEKDVPSRLLLLTHVEFRDVEIWMVNLDTTV</sequence>
<reference evidence="1" key="1">
    <citation type="journal article" date="2012" name="Nature">
        <title>The oyster genome reveals stress adaptation and complexity of shell formation.</title>
        <authorList>
            <person name="Zhang G."/>
            <person name="Fang X."/>
            <person name="Guo X."/>
            <person name="Li L."/>
            <person name="Luo R."/>
            <person name="Xu F."/>
            <person name="Yang P."/>
            <person name="Zhang L."/>
            <person name="Wang X."/>
            <person name="Qi H."/>
            <person name="Xiong Z."/>
            <person name="Que H."/>
            <person name="Xie Y."/>
            <person name="Holland P.W."/>
            <person name="Paps J."/>
            <person name="Zhu Y."/>
            <person name="Wu F."/>
            <person name="Chen Y."/>
            <person name="Wang J."/>
            <person name="Peng C."/>
            <person name="Meng J."/>
            <person name="Yang L."/>
            <person name="Liu J."/>
            <person name="Wen B."/>
            <person name="Zhang N."/>
            <person name="Huang Z."/>
            <person name="Zhu Q."/>
            <person name="Feng Y."/>
            <person name="Mount A."/>
            <person name="Hedgecock D."/>
            <person name="Xu Z."/>
            <person name="Liu Y."/>
            <person name="Domazet-Loso T."/>
            <person name="Du Y."/>
            <person name="Sun X."/>
            <person name="Zhang S."/>
            <person name="Liu B."/>
            <person name="Cheng P."/>
            <person name="Jiang X."/>
            <person name="Li J."/>
            <person name="Fan D."/>
            <person name="Wang W."/>
            <person name="Fu W."/>
            <person name="Wang T."/>
            <person name="Wang B."/>
            <person name="Zhang J."/>
            <person name="Peng Z."/>
            <person name="Li Y."/>
            <person name="Li N."/>
            <person name="Wang J."/>
            <person name="Chen M."/>
            <person name="He Y."/>
            <person name="Tan F."/>
            <person name="Song X."/>
            <person name="Zheng Q."/>
            <person name="Huang R."/>
            <person name="Yang H."/>
            <person name="Du X."/>
            <person name="Chen L."/>
            <person name="Yang M."/>
            <person name="Gaffney P.M."/>
            <person name="Wang S."/>
            <person name="Luo L."/>
            <person name="She Z."/>
            <person name="Ming Y."/>
            <person name="Huang W."/>
            <person name="Zhang S."/>
            <person name="Huang B."/>
            <person name="Zhang Y."/>
            <person name="Qu T."/>
            <person name="Ni P."/>
            <person name="Miao G."/>
            <person name="Wang J."/>
            <person name="Wang Q."/>
            <person name="Steinberg C.E."/>
            <person name="Wang H."/>
            <person name="Li N."/>
            <person name="Qian L."/>
            <person name="Zhang G."/>
            <person name="Li Y."/>
            <person name="Yang H."/>
            <person name="Liu X."/>
            <person name="Wang J."/>
            <person name="Yin Y."/>
            <person name="Wang J."/>
        </authorList>
    </citation>
    <scope>NUCLEOTIDE SEQUENCE [LARGE SCALE GENOMIC DNA]</scope>
    <source>
        <strain evidence="1">05x7-T-G4-1.051#20</strain>
    </source>
</reference>
<dbReference type="EMBL" id="JH819182">
    <property type="protein sequence ID" value="EKC38468.1"/>
    <property type="molecule type" value="Genomic_DNA"/>
</dbReference>
<proteinExistence type="predicted"/>